<evidence type="ECO:0000313" key="2">
    <source>
        <dbReference type="EMBL" id="KOF89604.1"/>
    </source>
</evidence>
<sequence length="207" mass="23109">ITANRTVMQLATPMKVSTEKVHHPIITTAGTSKERAYFEQRWSGYKQATHFTGNNVIFQPLECCDETVRKDLTQMYGMLYSSYEQTIFNHISSLADLQENVMDEPIRAFAACPQGQAGVCNFKVECSSEACHATVDCSDIIVHNGLIHRLEDEEICLDILGDSKQDMTLEEALEYVEAKVEHTQPASSWATAPPQALWPPTHIGTTT</sequence>
<dbReference type="AlphaFoldDB" id="A0A0L8HKD0"/>
<dbReference type="EMBL" id="KQ417939">
    <property type="protein sequence ID" value="KOF89604.1"/>
    <property type="molecule type" value="Genomic_DNA"/>
</dbReference>
<feature type="non-terminal residue" evidence="2">
    <location>
        <position position="1"/>
    </location>
</feature>
<dbReference type="STRING" id="37653.A0A0L8HKD0"/>
<reference evidence="2" key="1">
    <citation type="submission" date="2015-07" db="EMBL/GenBank/DDBJ databases">
        <title>MeaNS - Measles Nucleotide Surveillance Program.</title>
        <authorList>
            <person name="Tran T."/>
            <person name="Druce J."/>
        </authorList>
    </citation>
    <scope>NUCLEOTIDE SEQUENCE</scope>
    <source>
        <strain evidence="2">UCB-OBI-ISO-001</strain>
        <tissue evidence="2">Gonad</tissue>
    </source>
</reference>
<protein>
    <submittedName>
        <fullName evidence="2">Uncharacterized protein</fullName>
    </submittedName>
</protein>
<accession>A0A0L8HKD0</accession>
<proteinExistence type="predicted"/>
<name>A0A0L8HKD0_OCTBM</name>
<organism evidence="2">
    <name type="scientific">Octopus bimaculoides</name>
    <name type="common">California two-spotted octopus</name>
    <dbReference type="NCBI Taxonomy" id="37653"/>
    <lineage>
        <taxon>Eukaryota</taxon>
        <taxon>Metazoa</taxon>
        <taxon>Spiralia</taxon>
        <taxon>Lophotrochozoa</taxon>
        <taxon>Mollusca</taxon>
        <taxon>Cephalopoda</taxon>
        <taxon>Coleoidea</taxon>
        <taxon>Octopodiformes</taxon>
        <taxon>Octopoda</taxon>
        <taxon>Incirrata</taxon>
        <taxon>Octopodidae</taxon>
        <taxon>Octopus</taxon>
    </lineage>
</organism>
<gene>
    <name evidence="2" type="ORF">OCBIM_22012772mg</name>
</gene>
<feature type="region of interest" description="Disordered" evidence="1">
    <location>
        <begin position="186"/>
        <end position="207"/>
    </location>
</feature>
<evidence type="ECO:0000256" key="1">
    <source>
        <dbReference type="SAM" id="MobiDB-lite"/>
    </source>
</evidence>